<dbReference type="InParanoid" id="W7X4U4"/>
<gene>
    <name evidence="1" type="ORF">TTHERM_000790491</name>
</gene>
<dbReference type="EMBL" id="GG662316">
    <property type="protein sequence ID" value="EWS71393.1"/>
    <property type="molecule type" value="Genomic_DNA"/>
</dbReference>
<protein>
    <submittedName>
        <fullName evidence="1">Uncharacterized protein</fullName>
    </submittedName>
</protein>
<evidence type="ECO:0000313" key="2">
    <source>
        <dbReference type="Proteomes" id="UP000009168"/>
    </source>
</evidence>
<dbReference type="GeneID" id="24440688"/>
<dbReference type="Proteomes" id="UP000009168">
    <property type="component" value="Unassembled WGS sequence"/>
</dbReference>
<evidence type="ECO:0000313" key="1">
    <source>
        <dbReference type="EMBL" id="EWS71393.1"/>
    </source>
</evidence>
<dbReference type="AlphaFoldDB" id="W7X4U4"/>
<dbReference type="RefSeq" id="XP_012656065.1">
    <property type="nucleotide sequence ID" value="XM_012800611.1"/>
</dbReference>
<organism evidence="1 2">
    <name type="scientific">Tetrahymena thermophila (strain SB210)</name>
    <dbReference type="NCBI Taxonomy" id="312017"/>
    <lineage>
        <taxon>Eukaryota</taxon>
        <taxon>Sar</taxon>
        <taxon>Alveolata</taxon>
        <taxon>Ciliophora</taxon>
        <taxon>Intramacronucleata</taxon>
        <taxon>Oligohymenophorea</taxon>
        <taxon>Hymenostomatida</taxon>
        <taxon>Tetrahymenina</taxon>
        <taxon>Tetrahymenidae</taxon>
        <taxon>Tetrahymena</taxon>
    </lineage>
</organism>
<keyword evidence="2" id="KW-1185">Reference proteome</keyword>
<reference evidence="2" key="1">
    <citation type="journal article" date="2006" name="PLoS Biol.">
        <title>Macronuclear genome sequence of the ciliate Tetrahymena thermophila, a model eukaryote.</title>
        <authorList>
            <person name="Eisen J.A."/>
            <person name="Coyne R.S."/>
            <person name="Wu M."/>
            <person name="Wu D."/>
            <person name="Thiagarajan M."/>
            <person name="Wortman J.R."/>
            <person name="Badger J.H."/>
            <person name="Ren Q."/>
            <person name="Amedeo P."/>
            <person name="Jones K.M."/>
            <person name="Tallon L.J."/>
            <person name="Delcher A.L."/>
            <person name="Salzberg S.L."/>
            <person name="Silva J.C."/>
            <person name="Haas B.J."/>
            <person name="Majoros W.H."/>
            <person name="Farzad M."/>
            <person name="Carlton J.M."/>
            <person name="Smith R.K. Jr."/>
            <person name="Garg J."/>
            <person name="Pearlman R.E."/>
            <person name="Karrer K.M."/>
            <person name="Sun L."/>
            <person name="Manning G."/>
            <person name="Elde N.C."/>
            <person name="Turkewitz A.P."/>
            <person name="Asai D.J."/>
            <person name="Wilkes D.E."/>
            <person name="Wang Y."/>
            <person name="Cai H."/>
            <person name="Collins K."/>
            <person name="Stewart B.A."/>
            <person name="Lee S.R."/>
            <person name="Wilamowska K."/>
            <person name="Weinberg Z."/>
            <person name="Ruzzo W.L."/>
            <person name="Wloga D."/>
            <person name="Gaertig J."/>
            <person name="Frankel J."/>
            <person name="Tsao C.-C."/>
            <person name="Gorovsky M.A."/>
            <person name="Keeling P.J."/>
            <person name="Waller R.F."/>
            <person name="Patron N.J."/>
            <person name="Cherry J.M."/>
            <person name="Stover N.A."/>
            <person name="Krieger C.J."/>
            <person name="del Toro C."/>
            <person name="Ryder H.F."/>
            <person name="Williamson S.C."/>
            <person name="Barbeau R.A."/>
            <person name="Hamilton E.P."/>
            <person name="Orias E."/>
        </authorList>
    </citation>
    <scope>NUCLEOTIDE SEQUENCE [LARGE SCALE GENOMIC DNA]</scope>
    <source>
        <strain evidence="2">SB210</strain>
    </source>
</reference>
<dbReference type="KEGG" id="tet:TTHERM_000790491"/>
<name>W7X4U4_TETTS</name>
<accession>W7X4U4</accession>
<sequence>MFDMCFYKIKQILKVKIIFFINLAKFYKEKSIIKLNFSIYIFQNYQIKFIYFQLFQILDSKNQLILPLKLINQIISKKQTSKNIHKIQFKINILLKRFQFLSSISQLIPTFQLTFSQEKNLKIDQKTSFQSFQIVININQLISMIFKLRIFIGRMVTFISSKLSKQALIMIKQTNLLNLQFLVIIISMHHFFKQKLFQSKVNSFFIKLKQVKLINLMSSKDDRFLFYIELSNIVKQKINYYLKLSYRDENFNTFQFFYSFHNLLSQKLQLNIYHLLIQQINEFYFKSIENNLYFCLIKLEIIFIRGI</sequence>
<proteinExistence type="predicted"/>